<gene>
    <name evidence="1" type="ORF">CLV51_10291</name>
</gene>
<proteinExistence type="predicted"/>
<dbReference type="EMBL" id="PYAW01000002">
    <property type="protein sequence ID" value="PSL47246.1"/>
    <property type="molecule type" value="Genomic_DNA"/>
</dbReference>
<name>A0A2P8HM03_CHINA</name>
<protein>
    <submittedName>
        <fullName evidence="1">Uncharacterized protein</fullName>
    </submittedName>
</protein>
<dbReference type="OrthoDB" id="9801077at2"/>
<evidence type="ECO:0000313" key="2">
    <source>
        <dbReference type="Proteomes" id="UP000240971"/>
    </source>
</evidence>
<accession>A0A2P8HM03</accession>
<organism evidence="1 2">
    <name type="scientific">Chitinophaga niastensis</name>
    <dbReference type="NCBI Taxonomy" id="536980"/>
    <lineage>
        <taxon>Bacteria</taxon>
        <taxon>Pseudomonadati</taxon>
        <taxon>Bacteroidota</taxon>
        <taxon>Chitinophagia</taxon>
        <taxon>Chitinophagales</taxon>
        <taxon>Chitinophagaceae</taxon>
        <taxon>Chitinophaga</taxon>
    </lineage>
</organism>
<comment type="caution">
    <text evidence="1">The sequence shown here is derived from an EMBL/GenBank/DDBJ whole genome shotgun (WGS) entry which is preliminary data.</text>
</comment>
<reference evidence="1 2" key="1">
    <citation type="submission" date="2018-03" db="EMBL/GenBank/DDBJ databases">
        <title>Genomic Encyclopedia of Archaeal and Bacterial Type Strains, Phase II (KMG-II): from individual species to whole genera.</title>
        <authorList>
            <person name="Goeker M."/>
        </authorList>
    </citation>
    <scope>NUCLEOTIDE SEQUENCE [LARGE SCALE GENOMIC DNA]</scope>
    <source>
        <strain evidence="1 2">DSM 24859</strain>
    </source>
</reference>
<dbReference type="RefSeq" id="WP_106527720.1">
    <property type="nucleotide sequence ID" value="NZ_PYAW01000002.1"/>
</dbReference>
<evidence type="ECO:0000313" key="1">
    <source>
        <dbReference type="EMBL" id="PSL47246.1"/>
    </source>
</evidence>
<dbReference type="Proteomes" id="UP000240971">
    <property type="component" value="Unassembled WGS sequence"/>
</dbReference>
<keyword evidence="2" id="KW-1185">Reference proteome</keyword>
<sequence>MLIRKRGFGRVLLIILGCTKIAAAQQSIRITQSWEFLKGDLGGIWEGVRPAAEGGIVKINGINNVQ</sequence>
<dbReference type="AlphaFoldDB" id="A0A2P8HM03"/>